<organism evidence="1 2">
    <name type="scientific">Saccharibacter floricola DSM 15669</name>
    <dbReference type="NCBI Taxonomy" id="1123227"/>
    <lineage>
        <taxon>Bacteria</taxon>
        <taxon>Pseudomonadati</taxon>
        <taxon>Pseudomonadota</taxon>
        <taxon>Alphaproteobacteria</taxon>
        <taxon>Acetobacterales</taxon>
        <taxon>Acetobacteraceae</taxon>
        <taxon>Saccharibacter</taxon>
    </lineage>
</organism>
<accession>A0ABQ0NXJ5</accession>
<sequence length="281" mass="30758">MSLSGLSPVGQFIYAQKNELSSAQTYFKENRTLQRNVDTFQKNAPNITTTKQLMGDYASNQVVLGAYNLSSMANQTALERDLLSQDPADKTSVAGKSGNASWLSFADAFSTLGKGKGTADATPFTSESVDLTTKAYQLQQYETSDSLQKNGVGDALYFSRKMQGGKIKTVDQLMSDKTLLKVAEVVSGYEPDQFGALDFSQQKRIITNKVDLSKLQTPDQINRYAQRYLAQLQIHPEYNKQDKPATMMDLFGGSDDGDSVLSLFGDTSGNSDYGSQLASLF</sequence>
<name>A0ABQ0NXJ5_9PROT</name>
<dbReference type="InterPro" id="IPR023157">
    <property type="entry name" value="AGR-C-984p-like_sf"/>
</dbReference>
<dbReference type="Proteomes" id="UP001062901">
    <property type="component" value="Unassembled WGS sequence"/>
</dbReference>
<gene>
    <name evidence="1" type="ORF">AA15669_0662</name>
</gene>
<dbReference type="RefSeq" id="WP_018980935.1">
    <property type="nucleotide sequence ID" value="NZ_BAQD01000007.1"/>
</dbReference>
<evidence type="ECO:0000313" key="1">
    <source>
        <dbReference type="EMBL" id="GBQ05843.1"/>
    </source>
</evidence>
<dbReference type="Pfam" id="PF06748">
    <property type="entry name" value="DUF1217"/>
    <property type="match status" value="1"/>
</dbReference>
<comment type="caution">
    <text evidence="1">The sequence shown here is derived from an EMBL/GenBank/DDBJ whole genome shotgun (WGS) entry which is preliminary data.</text>
</comment>
<keyword evidence="2" id="KW-1185">Reference proteome</keyword>
<evidence type="ECO:0008006" key="3">
    <source>
        <dbReference type="Google" id="ProtNLM"/>
    </source>
</evidence>
<dbReference type="EMBL" id="BAQD01000007">
    <property type="protein sequence ID" value="GBQ05843.1"/>
    <property type="molecule type" value="Genomic_DNA"/>
</dbReference>
<protein>
    <recommendedName>
        <fullName evidence="3">DUF1217 domain-containing protein</fullName>
    </recommendedName>
</protein>
<dbReference type="InterPro" id="IPR010626">
    <property type="entry name" value="DUF1217"/>
</dbReference>
<evidence type="ECO:0000313" key="2">
    <source>
        <dbReference type="Proteomes" id="UP001062901"/>
    </source>
</evidence>
<proteinExistence type="predicted"/>
<dbReference type="Gene3D" id="1.10.3700.10">
    <property type="entry name" value="AGR C 984p-like"/>
    <property type="match status" value="1"/>
</dbReference>
<reference evidence="1" key="1">
    <citation type="submission" date="2013-04" db="EMBL/GenBank/DDBJ databases">
        <title>The genome sequencing project of 58 acetic acid bacteria.</title>
        <authorList>
            <person name="Okamoto-Kainuma A."/>
            <person name="Ishikawa M."/>
            <person name="Umino S."/>
            <person name="Koizumi Y."/>
            <person name="Shiwa Y."/>
            <person name="Yoshikawa H."/>
            <person name="Matsutani M."/>
            <person name="Matsushita K."/>
        </authorList>
    </citation>
    <scope>NUCLEOTIDE SEQUENCE</scope>
    <source>
        <strain evidence="1">DSM 15669</strain>
    </source>
</reference>
<dbReference type="SUPFAM" id="SSF158837">
    <property type="entry name" value="AGR C 984p-like"/>
    <property type="match status" value="1"/>
</dbReference>